<dbReference type="PROSITE" id="PS00455">
    <property type="entry name" value="AMP_BINDING"/>
    <property type="match status" value="1"/>
</dbReference>
<feature type="compositionally biased region" description="Basic and acidic residues" evidence="6">
    <location>
        <begin position="659"/>
        <end position="670"/>
    </location>
</feature>
<evidence type="ECO:0000256" key="1">
    <source>
        <dbReference type="ARBA" id="ARBA00006432"/>
    </source>
</evidence>
<evidence type="ECO:0000256" key="2">
    <source>
        <dbReference type="ARBA" id="ARBA00022598"/>
    </source>
</evidence>
<dbReference type="InterPro" id="IPR042099">
    <property type="entry name" value="ANL_N_sf"/>
</dbReference>
<dbReference type="RefSeq" id="WP_377938653.1">
    <property type="nucleotide sequence ID" value="NZ_JBHTHQ010000021.1"/>
</dbReference>
<sequence length="679" mass="74104">MLREYTTDNIYQTTDDDTIFALLNDRYEKDPEGIVAQALRGPKRQWTDITTAHMIDDVRKAAKGLLGLGIAKGDTVLIYSPTSYEWGVIDFACAAIGAVSVPVYDTDSAKQVAMIVKETSPQVAFAGGDERAIILEDLRQSSDNSVRYSFNLMSHGLQAVADWGTKISDEQLDGAISQVKADDPLTIIFTSGSTGQPKGAVLSHRNFVHTAKNGYEVLPNMLAGNPTRLLLFLPLAHAFARYIQYTAIGAHGIIGYLSDTKHLLADLRGFRPSYMLAVPRVYEKVYNAASQKAGNGVKGHIFAQAFKHFIQWSKDEQDGKGHSFTEKMKHNFFMSAVGSSIHSAMGNGMKFMACGGAPMNTDLAHFFNGIDGLTFIQGYGLTETAAPSIVNFEDNNRIGAVGRVAPGFSVRLTDEDELEIKGPSVFIGYLNNPEQTAAAMDGDYLRTGDLASIDDDGFIYITGRKKDLIITAGGKNVSPAPLEDIIGTCPIVSHAVVVGDNKPFIAALITLEPNMLRSWLEGQGLDANMTALDAAKNEAVRAYIQEFIDRANATVSRAESVRKFVVLPSEFTQETGTLTPSMKIVRPRIIKQYAQVIDEIVYAPKPSAMSDAATYKIMMAAEQIGKQVQPTVQAAREKLEPMVKKAQETATKNVAELQERLRATTEKLEDTETSAEQEE</sequence>
<evidence type="ECO:0000256" key="6">
    <source>
        <dbReference type="SAM" id="MobiDB-lite"/>
    </source>
</evidence>
<gene>
    <name evidence="8" type="ORF">ACFQY8_04215</name>
</gene>
<feature type="domain" description="AMP-dependent synthetase/ligase" evidence="7">
    <location>
        <begin position="44"/>
        <end position="430"/>
    </location>
</feature>
<evidence type="ECO:0000256" key="5">
    <source>
        <dbReference type="ARBA" id="ARBA00032875"/>
    </source>
</evidence>
<evidence type="ECO:0000313" key="9">
    <source>
        <dbReference type="Proteomes" id="UP001597036"/>
    </source>
</evidence>
<dbReference type="EMBL" id="JBHTHQ010000021">
    <property type="protein sequence ID" value="MFD0704949.1"/>
    <property type="molecule type" value="Genomic_DNA"/>
</dbReference>
<dbReference type="CDD" id="cd05907">
    <property type="entry name" value="VL_LC_FACS_like"/>
    <property type="match status" value="1"/>
</dbReference>
<dbReference type="Pfam" id="PF23562">
    <property type="entry name" value="AMP-binding_C_3"/>
    <property type="match status" value="1"/>
</dbReference>
<organism evidence="8 9">
    <name type="scientific">Alloscardovia venturai</name>
    <dbReference type="NCBI Taxonomy" id="1769421"/>
    <lineage>
        <taxon>Bacteria</taxon>
        <taxon>Bacillati</taxon>
        <taxon>Actinomycetota</taxon>
        <taxon>Actinomycetes</taxon>
        <taxon>Bifidobacteriales</taxon>
        <taxon>Bifidobacteriaceae</taxon>
        <taxon>Alloscardovia</taxon>
    </lineage>
</organism>
<keyword evidence="4" id="KW-0443">Lipid metabolism</keyword>
<feature type="region of interest" description="Disordered" evidence="6">
    <location>
        <begin position="659"/>
        <end position="679"/>
    </location>
</feature>
<dbReference type="Gene3D" id="1.20.5.1230">
    <property type="entry name" value="Apolipoprotein A-I"/>
    <property type="match status" value="1"/>
</dbReference>
<evidence type="ECO:0000259" key="7">
    <source>
        <dbReference type="Pfam" id="PF00501"/>
    </source>
</evidence>
<proteinExistence type="inferred from homology"/>
<dbReference type="PANTHER" id="PTHR43272:SF32">
    <property type="entry name" value="AMP-DEPENDENT SYNTHETASE_LIGASE DOMAIN-CONTAINING PROTEIN"/>
    <property type="match status" value="1"/>
</dbReference>
<keyword evidence="9" id="KW-1185">Reference proteome</keyword>
<dbReference type="Proteomes" id="UP001597036">
    <property type="component" value="Unassembled WGS sequence"/>
</dbReference>
<keyword evidence="3" id="KW-0276">Fatty acid metabolism</keyword>
<dbReference type="Gene3D" id="3.40.50.12780">
    <property type="entry name" value="N-terminal domain of ligase-like"/>
    <property type="match status" value="1"/>
</dbReference>
<keyword evidence="2" id="KW-0436">Ligase</keyword>
<evidence type="ECO:0000256" key="4">
    <source>
        <dbReference type="ARBA" id="ARBA00023098"/>
    </source>
</evidence>
<accession>A0ABW2Y409</accession>
<dbReference type="InterPro" id="IPR000873">
    <property type="entry name" value="AMP-dep_synth/lig_dom"/>
</dbReference>
<dbReference type="PANTHER" id="PTHR43272">
    <property type="entry name" value="LONG-CHAIN-FATTY-ACID--COA LIGASE"/>
    <property type="match status" value="1"/>
</dbReference>
<comment type="similarity">
    <text evidence="1">Belongs to the ATP-dependent AMP-binding enzyme family.</text>
</comment>
<evidence type="ECO:0000256" key="3">
    <source>
        <dbReference type="ARBA" id="ARBA00022832"/>
    </source>
</evidence>
<dbReference type="InterPro" id="IPR020845">
    <property type="entry name" value="AMP-binding_CS"/>
</dbReference>
<protein>
    <recommendedName>
        <fullName evidence="5">Acyl-CoA synthetase</fullName>
    </recommendedName>
</protein>
<reference evidence="9" key="1">
    <citation type="journal article" date="2019" name="Int. J. Syst. Evol. Microbiol.">
        <title>The Global Catalogue of Microorganisms (GCM) 10K type strain sequencing project: providing services to taxonomists for standard genome sequencing and annotation.</title>
        <authorList>
            <consortium name="The Broad Institute Genomics Platform"/>
            <consortium name="The Broad Institute Genome Sequencing Center for Infectious Disease"/>
            <person name="Wu L."/>
            <person name="Ma J."/>
        </authorList>
    </citation>
    <scope>NUCLEOTIDE SEQUENCE [LARGE SCALE GENOMIC DNA]</scope>
    <source>
        <strain evidence="9">CCM 8604</strain>
    </source>
</reference>
<dbReference type="Pfam" id="PF00501">
    <property type="entry name" value="AMP-binding"/>
    <property type="match status" value="1"/>
</dbReference>
<dbReference type="SUPFAM" id="SSF58113">
    <property type="entry name" value="Apolipoprotein A-I"/>
    <property type="match status" value="1"/>
</dbReference>
<evidence type="ECO:0000313" key="8">
    <source>
        <dbReference type="EMBL" id="MFD0704949.1"/>
    </source>
</evidence>
<name>A0ABW2Y409_9BIFI</name>
<comment type="caution">
    <text evidence="8">The sequence shown here is derived from an EMBL/GenBank/DDBJ whole genome shotgun (WGS) entry which is preliminary data.</text>
</comment>
<dbReference type="SUPFAM" id="SSF56801">
    <property type="entry name" value="Acetyl-CoA synthetase-like"/>
    <property type="match status" value="1"/>
</dbReference>